<dbReference type="EMBL" id="PQGG01000038">
    <property type="protein sequence ID" value="POP51512.1"/>
    <property type="molecule type" value="Genomic_DNA"/>
</dbReference>
<protein>
    <submittedName>
        <fullName evidence="3">Spermidine synthase</fullName>
    </submittedName>
</protein>
<dbReference type="NCBIfam" id="NF037959">
    <property type="entry name" value="MFS_SpdSyn"/>
    <property type="match status" value="1"/>
</dbReference>
<proteinExistence type="predicted"/>
<organism evidence="3 4">
    <name type="scientific">Zhongshania marina</name>
    <dbReference type="NCBI Taxonomy" id="2304603"/>
    <lineage>
        <taxon>Bacteria</taxon>
        <taxon>Pseudomonadati</taxon>
        <taxon>Pseudomonadota</taxon>
        <taxon>Gammaproteobacteria</taxon>
        <taxon>Cellvibrionales</taxon>
        <taxon>Spongiibacteraceae</taxon>
        <taxon>Zhongshania</taxon>
    </lineage>
</organism>
<feature type="transmembrane region" description="Helical" evidence="2">
    <location>
        <begin position="110"/>
        <end position="137"/>
    </location>
</feature>
<dbReference type="InterPro" id="IPR029063">
    <property type="entry name" value="SAM-dependent_MTases_sf"/>
</dbReference>
<accession>A0A2S4HBY5</accession>
<feature type="transmembrane region" description="Helical" evidence="2">
    <location>
        <begin position="207"/>
        <end position="228"/>
    </location>
</feature>
<dbReference type="Gene3D" id="3.40.50.150">
    <property type="entry name" value="Vaccinia Virus protein VP39"/>
    <property type="match status" value="1"/>
</dbReference>
<feature type="transmembrane region" description="Helical" evidence="2">
    <location>
        <begin position="32"/>
        <end position="57"/>
    </location>
</feature>
<dbReference type="GO" id="GO:0006596">
    <property type="term" value="P:polyamine biosynthetic process"/>
    <property type="evidence" value="ECO:0007669"/>
    <property type="project" value="UniProtKB-KW"/>
</dbReference>
<feature type="transmembrane region" description="Helical" evidence="2">
    <location>
        <begin position="69"/>
        <end position="90"/>
    </location>
</feature>
<dbReference type="SUPFAM" id="SSF53335">
    <property type="entry name" value="S-adenosyl-L-methionine-dependent methyltransferases"/>
    <property type="match status" value="1"/>
</dbReference>
<dbReference type="AlphaFoldDB" id="A0A2S4HBY5"/>
<feature type="transmembrane region" description="Helical" evidence="2">
    <location>
        <begin position="177"/>
        <end position="195"/>
    </location>
</feature>
<keyword evidence="2" id="KW-0812">Transmembrane</keyword>
<dbReference type="CDD" id="cd02440">
    <property type="entry name" value="AdoMet_MTases"/>
    <property type="match status" value="1"/>
</dbReference>
<gene>
    <name evidence="3" type="ORF">C0068_16360</name>
</gene>
<name>A0A2S4HBY5_9GAMM</name>
<sequence>MKLQYRAAAILFLEGLASSGLQMITIRQTIPFVGSSVLSTSIIISTFLAALALGYYIGGRVRSEDYERALYRNILIGCTIFGVGLSYPFVETFFFLLSNLLGTGAILGNPLLHLCLFCLLVMAPLVFALAQTVPLLLNTTVGLSNSRAAGNATAISTVGNVIGCVLTSLVVMYFLGVGASIILNCLYLIICAWLTTGQTSKSKATTFVATSAIIAVSVGLNVLIPRAIMFSDGAYSNIEVFDVPGGKKMVMNGSNSSFIGTEERDGWPYIEVIKEVVFASQEEGLDVLVLGAGGFTLTTGDIGSAKVTYVDVDPEAKRAAEEAFLGTPITGQFIQDDARRYLLRSTERWDFIVVDVYSNSSTIPAHISTLEFFNLVSSRLKPAGKAIMNIVAKPTLEDSYSASMDRTIREAFPYCITHISGFRNALENILYFCRNKNASSEVAGLYKDDTTRVEVEGFMALHRGNSK</sequence>
<dbReference type="OrthoDB" id="9761985at2"/>
<evidence type="ECO:0000256" key="1">
    <source>
        <dbReference type="ARBA" id="ARBA00023115"/>
    </source>
</evidence>
<dbReference type="PANTHER" id="PTHR43317:SF1">
    <property type="entry name" value="THERMOSPERMINE SYNTHASE ACAULIS5"/>
    <property type="match status" value="1"/>
</dbReference>
<keyword evidence="2" id="KW-0472">Membrane</keyword>
<comment type="caution">
    <text evidence="3">The sequence shown here is derived from an EMBL/GenBank/DDBJ whole genome shotgun (WGS) entry which is preliminary data.</text>
</comment>
<dbReference type="PANTHER" id="PTHR43317">
    <property type="entry name" value="THERMOSPERMINE SYNTHASE ACAULIS5"/>
    <property type="match status" value="1"/>
</dbReference>
<dbReference type="RefSeq" id="WP_103685554.1">
    <property type="nucleotide sequence ID" value="NZ_PQGG01000038.1"/>
</dbReference>
<keyword evidence="1" id="KW-0620">Polyamine biosynthesis</keyword>
<dbReference type="Proteomes" id="UP000237222">
    <property type="component" value="Unassembled WGS sequence"/>
</dbReference>
<dbReference type="GO" id="GO:0010487">
    <property type="term" value="F:thermospermine synthase activity"/>
    <property type="evidence" value="ECO:0007669"/>
    <property type="project" value="TreeGrafter"/>
</dbReference>
<feature type="transmembrane region" description="Helical" evidence="2">
    <location>
        <begin position="149"/>
        <end position="171"/>
    </location>
</feature>
<dbReference type="Pfam" id="PF01564">
    <property type="entry name" value="Spermine_synth"/>
    <property type="match status" value="1"/>
</dbReference>
<reference evidence="3" key="1">
    <citation type="submission" date="2018-01" db="EMBL/GenBank/DDBJ databases">
        <authorList>
            <person name="Yu X.-D."/>
        </authorList>
    </citation>
    <scope>NUCLEOTIDE SEQUENCE</scope>
    <source>
        <strain evidence="3">ZX-21</strain>
    </source>
</reference>
<evidence type="ECO:0000313" key="4">
    <source>
        <dbReference type="Proteomes" id="UP000237222"/>
    </source>
</evidence>
<evidence type="ECO:0000313" key="3">
    <source>
        <dbReference type="EMBL" id="POP51512.1"/>
    </source>
</evidence>
<evidence type="ECO:0000256" key="2">
    <source>
        <dbReference type="SAM" id="Phobius"/>
    </source>
</evidence>
<keyword evidence="2" id="KW-1133">Transmembrane helix</keyword>